<name>A0ABS3S3G7_9ACTN</name>
<dbReference type="NCBIfam" id="TIGR01409">
    <property type="entry name" value="TAT_signal_seq"/>
    <property type="match status" value="1"/>
</dbReference>
<dbReference type="CDD" id="cd00995">
    <property type="entry name" value="PBP2_NikA_DppA_OppA_like"/>
    <property type="match status" value="1"/>
</dbReference>
<dbReference type="InterPro" id="IPR039424">
    <property type="entry name" value="SBP_5"/>
</dbReference>
<keyword evidence="4" id="KW-0732">Signal</keyword>
<keyword evidence="3" id="KW-0813">Transport</keyword>
<dbReference type="SUPFAM" id="SSF53850">
    <property type="entry name" value="Periplasmic binding protein-like II"/>
    <property type="match status" value="1"/>
</dbReference>
<keyword evidence="8" id="KW-1185">Reference proteome</keyword>
<dbReference type="InterPro" id="IPR000914">
    <property type="entry name" value="SBP_5_dom"/>
</dbReference>
<comment type="subcellular location">
    <subcellularLocation>
        <location evidence="1">Cell envelope</location>
    </subcellularLocation>
</comment>
<accession>A0ABS3S3G7</accession>
<gene>
    <name evidence="7" type="ORF">J4709_38825</name>
</gene>
<dbReference type="InterPro" id="IPR006311">
    <property type="entry name" value="TAT_signal"/>
</dbReference>
<organism evidence="7 8">
    <name type="scientific">Actinomadura violacea</name>
    <dbReference type="NCBI Taxonomy" id="2819934"/>
    <lineage>
        <taxon>Bacteria</taxon>
        <taxon>Bacillati</taxon>
        <taxon>Actinomycetota</taxon>
        <taxon>Actinomycetes</taxon>
        <taxon>Streptosporangiales</taxon>
        <taxon>Thermomonosporaceae</taxon>
        <taxon>Actinomadura</taxon>
    </lineage>
</organism>
<reference evidence="7 8" key="1">
    <citation type="submission" date="2021-03" db="EMBL/GenBank/DDBJ databases">
        <title>Actinomadura violae sp. nov., isolated from lichen in Thailand.</title>
        <authorList>
            <person name="Kanchanasin P."/>
            <person name="Saeng-In P."/>
            <person name="Phongsopitanun W."/>
            <person name="Yuki M."/>
            <person name="Kudo T."/>
            <person name="Ohkuma M."/>
            <person name="Tanasupawat S."/>
        </authorList>
    </citation>
    <scope>NUCLEOTIDE SEQUENCE [LARGE SCALE GENOMIC DNA]</scope>
    <source>
        <strain evidence="7 8">LCR2-06</strain>
    </source>
</reference>
<evidence type="ECO:0000256" key="1">
    <source>
        <dbReference type="ARBA" id="ARBA00004196"/>
    </source>
</evidence>
<dbReference type="InterPro" id="IPR030678">
    <property type="entry name" value="Peptide/Ni-bd"/>
</dbReference>
<proteinExistence type="inferred from homology"/>
<dbReference type="PANTHER" id="PTHR30290">
    <property type="entry name" value="PERIPLASMIC BINDING COMPONENT OF ABC TRANSPORTER"/>
    <property type="match status" value="1"/>
</dbReference>
<comment type="caution">
    <text evidence="7">The sequence shown here is derived from an EMBL/GenBank/DDBJ whole genome shotgun (WGS) entry which is preliminary data.</text>
</comment>
<dbReference type="Gene3D" id="3.10.105.10">
    <property type="entry name" value="Dipeptide-binding Protein, Domain 3"/>
    <property type="match status" value="1"/>
</dbReference>
<evidence type="ECO:0000256" key="5">
    <source>
        <dbReference type="SAM" id="MobiDB-lite"/>
    </source>
</evidence>
<sequence length="555" mass="59905">MSYLPSHLRSPTLRPPHPFLPGDDVTDLQPGRGLHRRDFLRYTGLLGAAAAITAGVSACGGPSSTGSGGSGGSKDTIQAALAYALSGGFDPMTSSSAVAVAANFHVLESLVDLDPVTRQPYNALAKAAPEKVDDTTYRVRIRDGATFHDGSKVTADDVVFSFERILDPKNASLFVQFLPFLDKVKKVDDGTVEFKLKYAFALFSERLAVVRIVPKKIVQADQKKFDALPVGSGPFKLTSASATAGLTFAKADAYNGPRPAKAAKMTWLLLSDPSARVTALQSGRVQAIEAVPYLNAGELKKSATVEAVQSFGLLFMMFNCKIKPFDDVRVRQALHYALDTDKLIKTALLGNAAAATSFLHAEHPDYVKASTVYGYDPAKAKQLLSQAGVSGLKIELILTDTDFVKDCAPLIKQSWDAVGVATTLNIGQSGGQYSNRVDTGKYQVMVAPGDPSVFGNDVDLLMRWFYVGTWPEHRSYNSGTPEAKKVVELLDQAAREADPANRKRLWSQAIDIVAEQAALYPIFHRRLDTGWKGKELPGFRPMATTGLSFLNVGRA</sequence>
<evidence type="ECO:0000313" key="7">
    <source>
        <dbReference type="EMBL" id="MBO2463541.1"/>
    </source>
</evidence>
<feature type="region of interest" description="Disordered" evidence="5">
    <location>
        <begin position="1"/>
        <end position="31"/>
    </location>
</feature>
<dbReference type="PANTHER" id="PTHR30290:SF10">
    <property type="entry name" value="PERIPLASMIC OLIGOPEPTIDE-BINDING PROTEIN-RELATED"/>
    <property type="match status" value="1"/>
</dbReference>
<protein>
    <submittedName>
        <fullName evidence="7">ABC transporter substrate-binding protein</fullName>
    </submittedName>
</protein>
<evidence type="ECO:0000256" key="4">
    <source>
        <dbReference type="ARBA" id="ARBA00022729"/>
    </source>
</evidence>
<dbReference type="Gene3D" id="3.90.76.10">
    <property type="entry name" value="Dipeptide-binding Protein, Domain 1"/>
    <property type="match status" value="1"/>
</dbReference>
<evidence type="ECO:0000313" key="8">
    <source>
        <dbReference type="Proteomes" id="UP000680206"/>
    </source>
</evidence>
<dbReference type="Proteomes" id="UP000680206">
    <property type="component" value="Unassembled WGS sequence"/>
</dbReference>
<dbReference type="PROSITE" id="PS51318">
    <property type="entry name" value="TAT"/>
    <property type="match status" value="1"/>
</dbReference>
<evidence type="ECO:0000256" key="3">
    <source>
        <dbReference type="ARBA" id="ARBA00022448"/>
    </source>
</evidence>
<evidence type="ECO:0000259" key="6">
    <source>
        <dbReference type="Pfam" id="PF00496"/>
    </source>
</evidence>
<feature type="domain" description="Solute-binding protein family 5" evidence="6">
    <location>
        <begin position="120"/>
        <end position="464"/>
    </location>
</feature>
<dbReference type="Pfam" id="PF00496">
    <property type="entry name" value="SBP_bac_5"/>
    <property type="match status" value="1"/>
</dbReference>
<dbReference type="InterPro" id="IPR019546">
    <property type="entry name" value="TAT_signal_bac_arc"/>
</dbReference>
<dbReference type="Gene3D" id="3.40.190.10">
    <property type="entry name" value="Periplasmic binding protein-like II"/>
    <property type="match status" value="1"/>
</dbReference>
<dbReference type="PIRSF" id="PIRSF002741">
    <property type="entry name" value="MppA"/>
    <property type="match status" value="1"/>
</dbReference>
<dbReference type="EMBL" id="JAGEPF010000028">
    <property type="protein sequence ID" value="MBO2463541.1"/>
    <property type="molecule type" value="Genomic_DNA"/>
</dbReference>
<evidence type="ECO:0000256" key="2">
    <source>
        <dbReference type="ARBA" id="ARBA00005695"/>
    </source>
</evidence>
<comment type="similarity">
    <text evidence="2">Belongs to the bacterial solute-binding protein 5 family.</text>
</comment>